<dbReference type="SUPFAM" id="SSF47413">
    <property type="entry name" value="lambda repressor-like DNA-binding domains"/>
    <property type="match status" value="1"/>
</dbReference>
<dbReference type="InterPro" id="IPR010982">
    <property type="entry name" value="Lambda_DNA-bd_dom_sf"/>
</dbReference>
<sequence length="424" mass="45750">MWVFDSGSGHLMTMDVQFGRRVAHWRTRRRLSQQEFAFLMQRSLRWVEALEGGRRQADPNLSVVTEIAARLGVSVERLLYDPVVLCPAESEIDAVRAVLHRHDVITGRTDDAGVDPVPVACLRRDLVHARTGFQAGHFARLGTQIPALLIDATRAAERHQGEDRQEAYRLLSLSLELTEAAAIKWGDGELAVMAGQRAVAAAERCEDPVIKASAARHLADAMTSHGQAAAAVDFARAAAARLQPELLQRGALGWSVLGMLYLKAALAQAAVAEADDRSPDAAARAVPALLDEADEYAARLGGDGNELWTSFGPTNCALYRVAAHVQLSAGADAVVVAVGIPPAALGALPRERRAHLLTDRARGETQAGLREKAVDTLLEAEALAPEEVVCRPRTKELVEDLRLLGTGSAQRRLRGLADRCGLPR</sequence>
<evidence type="ECO:0000259" key="1">
    <source>
        <dbReference type="SMART" id="SM00530"/>
    </source>
</evidence>
<dbReference type="EMBL" id="BAABEP010000089">
    <property type="protein sequence ID" value="GAA3760758.1"/>
    <property type="molecule type" value="Genomic_DNA"/>
</dbReference>
<dbReference type="SMART" id="SM00530">
    <property type="entry name" value="HTH_XRE"/>
    <property type="match status" value="1"/>
</dbReference>
<dbReference type="InterPro" id="IPR001387">
    <property type="entry name" value="Cro/C1-type_HTH"/>
</dbReference>
<evidence type="ECO:0000313" key="3">
    <source>
        <dbReference type="Proteomes" id="UP001499884"/>
    </source>
</evidence>
<accession>A0ABP7GCL7</accession>
<organism evidence="2 3">
    <name type="scientific">Streptomyces tremellae</name>
    <dbReference type="NCBI Taxonomy" id="1124239"/>
    <lineage>
        <taxon>Bacteria</taxon>
        <taxon>Bacillati</taxon>
        <taxon>Actinomycetota</taxon>
        <taxon>Actinomycetes</taxon>
        <taxon>Kitasatosporales</taxon>
        <taxon>Streptomycetaceae</taxon>
        <taxon>Streptomyces</taxon>
    </lineage>
</organism>
<feature type="domain" description="HTH cro/C1-type" evidence="1">
    <location>
        <begin position="21"/>
        <end position="78"/>
    </location>
</feature>
<dbReference type="Gene3D" id="1.10.260.40">
    <property type="entry name" value="lambda repressor-like DNA-binding domains"/>
    <property type="match status" value="1"/>
</dbReference>
<evidence type="ECO:0000313" key="2">
    <source>
        <dbReference type="EMBL" id="GAA3760758.1"/>
    </source>
</evidence>
<dbReference type="Proteomes" id="UP001499884">
    <property type="component" value="Unassembled WGS sequence"/>
</dbReference>
<name>A0ABP7GCL7_9ACTN</name>
<reference evidence="3" key="1">
    <citation type="journal article" date="2019" name="Int. J. Syst. Evol. Microbiol.">
        <title>The Global Catalogue of Microorganisms (GCM) 10K type strain sequencing project: providing services to taxonomists for standard genome sequencing and annotation.</title>
        <authorList>
            <consortium name="The Broad Institute Genomics Platform"/>
            <consortium name="The Broad Institute Genome Sequencing Center for Infectious Disease"/>
            <person name="Wu L."/>
            <person name="Ma J."/>
        </authorList>
    </citation>
    <scope>NUCLEOTIDE SEQUENCE [LARGE SCALE GENOMIC DNA]</scope>
    <source>
        <strain evidence="3">JCM 30846</strain>
    </source>
</reference>
<protein>
    <submittedName>
        <fullName evidence="2">Helix-turn-helix transcriptional regulator</fullName>
    </submittedName>
</protein>
<gene>
    <name evidence="2" type="ORF">GCM10023082_63650</name>
</gene>
<dbReference type="CDD" id="cd00093">
    <property type="entry name" value="HTH_XRE"/>
    <property type="match status" value="1"/>
</dbReference>
<comment type="caution">
    <text evidence="2">The sequence shown here is derived from an EMBL/GenBank/DDBJ whole genome shotgun (WGS) entry which is preliminary data.</text>
</comment>
<keyword evidence="3" id="KW-1185">Reference proteome</keyword>
<proteinExistence type="predicted"/>